<evidence type="ECO:0000313" key="2">
    <source>
        <dbReference type="Proteomes" id="UP000241890"/>
    </source>
</evidence>
<keyword evidence="2" id="KW-1185">Reference proteome</keyword>
<protein>
    <submittedName>
        <fullName evidence="1">Uncharacterized protein</fullName>
    </submittedName>
</protein>
<organism evidence="1 2">
    <name type="scientific">Hondaea fermentalgiana</name>
    <dbReference type="NCBI Taxonomy" id="2315210"/>
    <lineage>
        <taxon>Eukaryota</taxon>
        <taxon>Sar</taxon>
        <taxon>Stramenopiles</taxon>
        <taxon>Bigyra</taxon>
        <taxon>Labyrinthulomycetes</taxon>
        <taxon>Thraustochytrida</taxon>
        <taxon>Thraustochytriidae</taxon>
        <taxon>Hondaea</taxon>
    </lineage>
</organism>
<comment type="caution">
    <text evidence="1">The sequence shown here is derived from an EMBL/GenBank/DDBJ whole genome shotgun (WGS) entry which is preliminary data.</text>
</comment>
<dbReference type="InParanoid" id="A0A2R5H1N4"/>
<sequence>MKREKHKTRGEQGAGVTFSQVTMAESENGADLTSVEGLAAAALTLSDAAGAAACVSASTAGPATIATTATTTTSWATWVDAVRVLARDASKRKEMRQREEICAGVARAIETTVTAGAAALANLVVDDDESMQACTALEAAIVNLAKACVAHMGDESGTEDASKFEMISTIALRNISQQVSSSKEASLLIGRLADTGLRTACFAACCRASSSSTRENALGAVDAFCEGSAETREAFLGVAVESPSKAQSLDIVSEALERANDERGSREALELVQRICEHCGALERESKGNATAAMPASAVRVLCKRGMGRHLGLLVRDAIFRARAAGVLTEMAKLALTPQGAPEQDEDFEERIALLQKEGVTTCVLEALESARAPFGEAEICLAQLLAALVMPLSADGESSGMFAAARDALAAAVRNASEALGPMVGLLRSNASGSPDTEVRIRGEILPLARFRLFCLGGLNSLSGSPANAAGFLAEGSQVCAACAEVIAVTFDFDIEATRFALNVLRNLCLEEANRVKVLDAVADAQALGAMLARVATMSKDPNSAGLAAAVVRLVASSRDAALLERVLSPKSCDSLVLAARGRTLAFAHVEIGRALAHAAVALKDSLQQEGLGRHVGVTAAMNKVCFLLQSDQEVLHVEALEALSVCPAALLASLQSTVSLEVRDASKGDGAGMPGVVSGDGSSTSGQKLSLRERLEQLISVSEEGRAAVLAKSVLDNI</sequence>
<dbReference type="Proteomes" id="UP000241890">
    <property type="component" value="Unassembled WGS sequence"/>
</dbReference>
<reference evidence="1 2" key="1">
    <citation type="submission" date="2017-12" db="EMBL/GenBank/DDBJ databases">
        <title>Sequencing, de novo assembly and annotation of complete genome of a new Thraustochytrid species, strain FCC1311.</title>
        <authorList>
            <person name="Sedici K."/>
            <person name="Godart F."/>
            <person name="Aiese Cigliano R."/>
            <person name="Sanseverino W."/>
            <person name="Barakat M."/>
            <person name="Ortet P."/>
            <person name="Marechal E."/>
            <person name="Cagnac O."/>
            <person name="Amato A."/>
        </authorList>
    </citation>
    <scope>NUCLEOTIDE SEQUENCE [LARGE SCALE GENOMIC DNA]</scope>
</reference>
<proteinExistence type="predicted"/>
<accession>A0A2R5H1N4</accession>
<evidence type="ECO:0000313" key="1">
    <source>
        <dbReference type="EMBL" id="GBG34721.1"/>
    </source>
</evidence>
<dbReference type="AlphaFoldDB" id="A0A2R5H1N4"/>
<name>A0A2R5H1N4_9STRA</name>
<dbReference type="EMBL" id="BEYU01000211">
    <property type="protein sequence ID" value="GBG34721.1"/>
    <property type="molecule type" value="Genomic_DNA"/>
</dbReference>
<gene>
    <name evidence="1" type="ORF">FCC1311_109432</name>
</gene>
<dbReference type="SUPFAM" id="SSF48371">
    <property type="entry name" value="ARM repeat"/>
    <property type="match status" value="1"/>
</dbReference>
<dbReference type="InterPro" id="IPR016024">
    <property type="entry name" value="ARM-type_fold"/>
</dbReference>